<keyword evidence="1" id="KW-0732">Signal</keyword>
<evidence type="ECO:0000256" key="1">
    <source>
        <dbReference type="SAM" id="SignalP"/>
    </source>
</evidence>
<dbReference type="InterPro" id="IPR043741">
    <property type="entry name" value="DUF5686"/>
</dbReference>
<feature type="signal peptide" evidence="1">
    <location>
        <begin position="1"/>
        <end position="24"/>
    </location>
</feature>
<organism evidence="2 3">
    <name type="scientific">Flavobacterium cucumis</name>
    <dbReference type="NCBI Taxonomy" id="416016"/>
    <lineage>
        <taxon>Bacteria</taxon>
        <taxon>Pseudomonadati</taxon>
        <taxon>Bacteroidota</taxon>
        <taxon>Flavobacteriia</taxon>
        <taxon>Flavobacteriales</taxon>
        <taxon>Flavobacteriaceae</taxon>
        <taxon>Flavobacterium</taxon>
    </lineage>
</organism>
<dbReference type="EMBL" id="FRYK01000001">
    <property type="protein sequence ID" value="SHO72796.1"/>
    <property type="molecule type" value="Genomic_DNA"/>
</dbReference>
<gene>
    <name evidence="2" type="ORF">SAMN05443547_1136</name>
</gene>
<dbReference type="Gene3D" id="2.60.40.1120">
    <property type="entry name" value="Carboxypeptidase-like, regulatory domain"/>
    <property type="match status" value="1"/>
</dbReference>
<proteinExistence type="predicted"/>
<feature type="chain" id="PRO_5013360125" evidence="1">
    <location>
        <begin position="25"/>
        <end position="833"/>
    </location>
</feature>
<dbReference type="Pfam" id="PF13715">
    <property type="entry name" value="CarbopepD_reg_2"/>
    <property type="match status" value="1"/>
</dbReference>
<accession>A0A1M7ZVB4</accession>
<reference evidence="3" key="1">
    <citation type="submission" date="2016-12" db="EMBL/GenBank/DDBJ databases">
        <authorList>
            <person name="Varghese N."/>
            <person name="Submissions S."/>
        </authorList>
    </citation>
    <scope>NUCLEOTIDE SEQUENCE [LARGE SCALE GENOMIC DNA]</scope>
    <source>
        <strain evidence="3">DSM 18830</strain>
    </source>
</reference>
<dbReference type="Proteomes" id="UP000184611">
    <property type="component" value="Unassembled WGS sequence"/>
</dbReference>
<dbReference type="STRING" id="416016.SAMN05443547_1136"/>
<evidence type="ECO:0000313" key="2">
    <source>
        <dbReference type="EMBL" id="SHO72796.1"/>
    </source>
</evidence>
<dbReference type="SUPFAM" id="SSF49464">
    <property type="entry name" value="Carboxypeptidase regulatory domain-like"/>
    <property type="match status" value="1"/>
</dbReference>
<dbReference type="Pfam" id="PF18939">
    <property type="entry name" value="DUF5686"/>
    <property type="match status" value="1"/>
</dbReference>
<dbReference type="AlphaFoldDB" id="A0A1M7ZVB4"/>
<evidence type="ECO:0000313" key="3">
    <source>
        <dbReference type="Proteomes" id="UP000184611"/>
    </source>
</evidence>
<dbReference type="InterPro" id="IPR008969">
    <property type="entry name" value="CarboxyPept-like_regulatory"/>
</dbReference>
<keyword evidence="3" id="KW-1185">Reference proteome</keyword>
<name>A0A1M7ZVB4_9FLAO</name>
<sequence>MKFFFTMKTKIVLFFFFLSISVLGQTKVGGKVMDEFGEPIAFANVIFKNSKEGVITDENGNFYFESSQNYSVLVVSYVGYEKKEISLKPGLNTGLKIQLQSGTVLREVVVYKGKTSKKNNPAIDILRKIWERRRKNGLKMFKQYEYDKYEKVEFDINTIDSAFMNNKAFKGLEFVFNQIDTSSISGKTFLPIFINETLSEVYGDNEDKKYKEITKANKNSGFGSGDGVNTFIKDLYADFDIYDNYLKFFDKDFVSPLSRTGINVYNYVLNDSMFIDNKWCYNIVYYPRRKNELTFKGDFWVNDTTFAIKKINLEASKSANINWVKEIYIEQEYDVLNDSVFLLKRDYMMSDFSFSKKEESKGVYGKRTTLAKNHRFDIKKEDKFYKKEVNFYDNAIYNKTDAFWEENRFEALNKNEAGIYKMLDTLKEVPRFKRIYNLASILGSGYVEFPKLNLDYGPIFSTFGYNDVEGQRVRVGGRTYFGPNDKWRIQGYTAYGFRDNQFKYGISGRWMVNPNNRLILSIGNRRDVEQMGVSLTTSNDVLGRSFASSALFASGVNNQLTSVNLTTLGFEIEPFKNFTFQTNLTYRTLKSASSEFSLDYYTDLSQTEIKSEVKQSEINFVAEFTPKRKTVGYGVDRLDVDFNYARVFLSYSNGLKGVLDSDFDYQKLQFYYRQPTLIGGFGRLFTTFETGKIFGEVPLGLMGVIPGNQSWFVIENTYNLLDYYDFVADEYASLHLEHHFNGRLFSRIPYLRKLNLREIVGIKGVYGRVSESNKMLNASGLNYVAPEDVYWEYHAGVGNIFKVLRIDFAWRGSYLEMPDARKFAVRASFGFYF</sequence>
<protein>
    <submittedName>
        <fullName evidence="2">CarboxypepD_reg-like domain-containing protein</fullName>
    </submittedName>
</protein>